<feature type="region of interest" description="Disordered" evidence="3">
    <location>
        <begin position="21"/>
        <end position="40"/>
    </location>
</feature>
<dbReference type="AlphaFoldDB" id="A0A1H3P3D6"/>
<feature type="signal peptide" evidence="4">
    <location>
        <begin position="1"/>
        <end position="19"/>
    </location>
</feature>
<evidence type="ECO:0000313" key="7">
    <source>
        <dbReference type="Proteomes" id="UP000199286"/>
    </source>
</evidence>
<accession>A0A1H3P3D6</accession>
<dbReference type="PROSITE" id="PS00079">
    <property type="entry name" value="MULTICOPPER_OXIDASE1"/>
    <property type="match status" value="1"/>
</dbReference>
<sequence length="156" mass="16677">MKTHILASAVVLASTVAFAAGSGDHSHDESRPVGQPGSLAEVDRTVDIRMNETADGMVFDPDELVVSEGETIRFDVSNIGDLAHEIVLGTKENNLAHKQEMAEMGQMDHDDPNALHLAPGEDGEIIWTFSNAGSFQFACLIPGHMEAGMHGPITVE</sequence>
<evidence type="ECO:0000259" key="5">
    <source>
        <dbReference type="Pfam" id="PF00127"/>
    </source>
</evidence>
<dbReference type="Pfam" id="PF00127">
    <property type="entry name" value="Copper-bind"/>
    <property type="match status" value="1"/>
</dbReference>
<gene>
    <name evidence="6" type="ORF">SAMN05444340_1461</name>
</gene>
<reference evidence="6 7" key="1">
    <citation type="submission" date="2016-10" db="EMBL/GenBank/DDBJ databases">
        <authorList>
            <person name="de Groot N.N."/>
        </authorList>
    </citation>
    <scope>NUCLEOTIDE SEQUENCE [LARGE SCALE GENOMIC DNA]</scope>
    <source>
        <strain evidence="6 7">DSM 26880</strain>
    </source>
</reference>
<evidence type="ECO:0000256" key="1">
    <source>
        <dbReference type="ARBA" id="ARBA00022723"/>
    </source>
</evidence>
<dbReference type="Proteomes" id="UP000199286">
    <property type="component" value="Unassembled WGS sequence"/>
</dbReference>
<dbReference type="EMBL" id="FNPF01000046">
    <property type="protein sequence ID" value="SDY95626.1"/>
    <property type="molecule type" value="Genomic_DNA"/>
</dbReference>
<dbReference type="InterPro" id="IPR000923">
    <property type="entry name" value="BlueCu_1"/>
</dbReference>
<name>A0A1H3P3D6_9RHOB</name>
<keyword evidence="1" id="KW-0479">Metal-binding</keyword>
<dbReference type="STRING" id="321339.SAMN05444340_1461"/>
<dbReference type="PANTHER" id="PTHR38439:SF3">
    <property type="entry name" value="COPPER-RESISTANT CUPROPROTEIN COPI"/>
    <property type="match status" value="1"/>
</dbReference>
<feature type="domain" description="Blue (type 1) copper" evidence="5">
    <location>
        <begin position="52"/>
        <end position="156"/>
    </location>
</feature>
<proteinExistence type="predicted"/>
<keyword evidence="7" id="KW-1185">Reference proteome</keyword>
<dbReference type="GO" id="GO:0009055">
    <property type="term" value="F:electron transfer activity"/>
    <property type="evidence" value="ECO:0007669"/>
    <property type="project" value="InterPro"/>
</dbReference>
<dbReference type="InterPro" id="IPR050845">
    <property type="entry name" value="Cu-binding_ET"/>
</dbReference>
<evidence type="ECO:0000313" key="6">
    <source>
        <dbReference type="EMBL" id="SDY95626.1"/>
    </source>
</evidence>
<evidence type="ECO:0000256" key="2">
    <source>
        <dbReference type="ARBA" id="ARBA00023008"/>
    </source>
</evidence>
<dbReference type="CDD" id="cd04211">
    <property type="entry name" value="Cupredoxin_like_2"/>
    <property type="match status" value="1"/>
</dbReference>
<dbReference type="RefSeq" id="WP_089886535.1">
    <property type="nucleotide sequence ID" value="NZ_FNPF01000046.1"/>
</dbReference>
<dbReference type="PANTHER" id="PTHR38439">
    <property type="entry name" value="AURACYANIN-B"/>
    <property type="match status" value="1"/>
</dbReference>
<dbReference type="InterPro" id="IPR033138">
    <property type="entry name" value="Cu_oxidase_CS"/>
</dbReference>
<organism evidence="6 7">
    <name type="scientific">Citreimonas salinaria</name>
    <dbReference type="NCBI Taxonomy" id="321339"/>
    <lineage>
        <taxon>Bacteria</taxon>
        <taxon>Pseudomonadati</taxon>
        <taxon>Pseudomonadota</taxon>
        <taxon>Alphaproteobacteria</taxon>
        <taxon>Rhodobacterales</taxon>
        <taxon>Roseobacteraceae</taxon>
        <taxon>Citreimonas</taxon>
    </lineage>
</organism>
<feature type="chain" id="PRO_5011610174" evidence="4">
    <location>
        <begin position="20"/>
        <end position="156"/>
    </location>
</feature>
<keyword evidence="4" id="KW-0732">Signal</keyword>
<keyword evidence="2" id="KW-0186">Copper</keyword>
<evidence type="ECO:0000256" key="4">
    <source>
        <dbReference type="SAM" id="SignalP"/>
    </source>
</evidence>
<dbReference type="InterPro" id="IPR008972">
    <property type="entry name" value="Cupredoxin"/>
</dbReference>
<dbReference type="OrthoDB" id="9816061at2"/>
<dbReference type="Gene3D" id="2.60.40.420">
    <property type="entry name" value="Cupredoxins - blue copper proteins"/>
    <property type="match status" value="1"/>
</dbReference>
<evidence type="ECO:0000256" key="3">
    <source>
        <dbReference type="SAM" id="MobiDB-lite"/>
    </source>
</evidence>
<dbReference type="GO" id="GO:0005507">
    <property type="term" value="F:copper ion binding"/>
    <property type="evidence" value="ECO:0007669"/>
    <property type="project" value="InterPro"/>
</dbReference>
<dbReference type="SUPFAM" id="SSF49503">
    <property type="entry name" value="Cupredoxins"/>
    <property type="match status" value="1"/>
</dbReference>
<protein>
    <submittedName>
        <fullName evidence="6">Uncharacterized copper-binding protein, cupredoxin-like subfamily</fullName>
    </submittedName>
</protein>